<dbReference type="FunFam" id="3.30.1360.40:FF:000002">
    <property type="entry name" value="DNA gyrase subunit A"/>
    <property type="match status" value="1"/>
</dbReference>
<dbReference type="GO" id="GO:0006265">
    <property type="term" value="P:DNA topological change"/>
    <property type="evidence" value="ECO:0007669"/>
    <property type="project" value="UniProtKB-UniRule"/>
</dbReference>
<dbReference type="InterPro" id="IPR035516">
    <property type="entry name" value="Gyrase/topoIV_suA_C"/>
</dbReference>
<comment type="miscellaneous">
    <text evidence="9">Few gyrases are as efficient as E.coli at forming negative supercoils. Not all organisms have 2 type II topoisomerases; in organisms with a single type II topoisomerase this enzyme also has to decatenate newly replicated chromosomes.</text>
</comment>
<evidence type="ECO:0000256" key="9">
    <source>
        <dbReference type="HAMAP-Rule" id="MF_01897"/>
    </source>
</evidence>
<keyword evidence="3 9" id="KW-0547">Nucleotide-binding</keyword>
<gene>
    <name evidence="9" type="primary">gyrA</name>
    <name evidence="13" type="ORF">UY23_C0001G0209</name>
</gene>
<dbReference type="SUPFAM" id="SSF101904">
    <property type="entry name" value="GyrA/ParC C-terminal domain-like"/>
    <property type="match status" value="1"/>
</dbReference>
<dbReference type="FunFam" id="1.10.268.10:FF:000001">
    <property type="entry name" value="DNA gyrase subunit A"/>
    <property type="match status" value="1"/>
</dbReference>
<reference evidence="13 14" key="1">
    <citation type="journal article" date="2015" name="Nature">
        <title>rRNA introns, odd ribosomes, and small enigmatic genomes across a large radiation of phyla.</title>
        <authorList>
            <person name="Brown C.T."/>
            <person name="Hug L.A."/>
            <person name="Thomas B.C."/>
            <person name="Sharon I."/>
            <person name="Castelle C.J."/>
            <person name="Singh A."/>
            <person name="Wilkins M.J."/>
            <person name="Williams K.H."/>
            <person name="Banfield J.F."/>
        </authorList>
    </citation>
    <scope>NUCLEOTIDE SEQUENCE [LARGE SCALE GENOMIC DNA]</scope>
</reference>
<dbReference type="GO" id="GO:0006261">
    <property type="term" value="P:DNA-templated DNA replication"/>
    <property type="evidence" value="ECO:0007669"/>
    <property type="project" value="UniProtKB-UniRule"/>
</dbReference>
<dbReference type="GO" id="GO:0005694">
    <property type="term" value="C:chromosome"/>
    <property type="evidence" value="ECO:0007669"/>
    <property type="project" value="InterPro"/>
</dbReference>
<dbReference type="Gene3D" id="1.10.268.10">
    <property type="entry name" value="Topoisomerase, domain 3"/>
    <property type="match status" value="1"/>
</dbReference>
<comment type="subunit">
    <text evidence="9">Heterotetramer, composed of two GyrA and two GyrB chains. In the heterotetramer, GyrA contains the active site tyrosine that forms a transient covalent intermediate with DNA, while GyrB binds cofactors and catalyzes ATP hydrolysis.</text>
</comment>
<dbReference type="Gene3D" id="3.30.1360.40">
    <property type="match status" value="1"/>
</dbReference>
<dbReference type="AlphaFoldDB" id="A0A0G1WMR0"/>
<comment type="subunit">
    <text evidence="8">Heterotetramer composed of ParC and ParE.</text>
</comment>
<dbReference type="GO" id="GO:0005524">
    <property type="term" value="F:ATP binding"/>
    <property type="evidence" value="ECO:0007669"/>
    <property type="project" value="UniProtKB-UniRule"/>
</dbReference>
<keyword evidence="5 9" id="KW-0799">Topoisomerase</keyword>
<dbReference type="PATRIC" id="fig|1618660.3.peg.216"/>
<dbReference type="GO" id="GO:0009330">
    <property type="term" value="C:DNA topoisomerase type II (double strand cut, ATP-hydrolyzing) complex"/>
    <property type="evidence" value="ECO:0007669"/>
    <property type="project" value="TreeGrafter"/>
</dbReference>
<dbReference type="GO" id="GO:0034335">
    <property type="term" value="F:DNA negative supercoiling activity"/>
    <property type="evidence" value="ECO:0007669"/>
    <property type="project" value="UniProtKB-ARBA"/>
</dbReference>
<keyword evidence="9" id="KW-0963">Cytoplasm</keyword>
<feature type="active site" description="O-(5'-phospho-DNA)-tyrosine intermediate" evidence="9 10">
    <location>
        <position position="124"/>
    </location>
</feature>
<dbReference type="InterPro" id="IPR002205">
    <property type="entry name" value="Topo_IIA_dom_A"/>
</dbReference>
<keyword evidence="6 9" id="KW-0238">DNA-binding</keyword>
<dbReference type="SUPFAM" id="SSF56719">
    <property type="entry name" value="Type II DNA topoisomerase"/>
    <property type="match status" value="1"/>
</dbReference>
<organism evidence="13 14">
    <name type="scientific">Candidatus Jorgensenbacteria bacterium GW2011_GWA1_48_11</name>
    <dbReference type="NCBI Taxonomy" id="1618660"/>
    <lineage>
        <taxon>Bacteria</taxon>
        <taxon>Candidatus Joergenseniibacteriota</taxon>
    </lineage>
</organism>
<dbReference type="EC" id="5.6.2.2" evidence="9"/>
<comment type="function">
    <text evidence="9">A type II topoisomerase that negatively supercoils closed circular double-stranded (ds) DNA in an ATP-dependent manner to modulate DNA topology and maintain chromosomes in an underwound state. Negative supercoiling favors strand separation, and DNA replication, transcription, recombination and repair, all of which involve strand separation. Also able to catalyze the interconversion of other topological isomers of dsDNA rings, including catenanes and knotted rings. Type II topoisomerases break and join 2 DNA strands simultaneously in an ATP-dependent manner.</text>
</comment>
<keyword evidence="7 9" id="KW-0413">Isomerase</keyword>
<comment type="caution">
    <text evidence="13">The sequence shown here is derived from an EMBL/GenBank/DDBJ whole genome shotgun (WGS) entry which is preliminary data.</text>
</comment>
<dbReference type="HAMAP" id="MF_01897">
    <property type="entry name" value="GyrA"/>
    <property type="match status" value="1"/>
</dbReference>
<dbReference type="CDD" id="cd00187">
    <property type="entry name" value="TOP4c"/>
    <property type="match status" value="1"/>
</dbReference>
<evidence type="ECO:0000256" key="4">
    <source>
        <dbReference type="ARBA" id="ARBA00022840"/>
    </source>
</evidence>
<evidence type="ECO:0000313" key="14">
    <source>
        <dbReference type="Proteomes" id="UP000034956"/>
    </source>
</evidence>
<evidence type="ECO:0000256" key="3">
    <source>
        <dbReference type="ARBA" id="ARBA00022741"/>
    </source>
</evidence>
<dbReference type="EMBL" id="LCPF01000001">
    <property type="protein sequence ID" value="KKU91603.1"/>
    <property type="molecule type" value="Genomic_DNA"/>
</dbReference>
<sequence length="812" mass="91206">MEKSKNPQKISPREITDELKESYLDYAMSVIVSRALPDVRDGLKPVQRRILWAMWDMSLTHNAKFKKSSNVVGEVLGKYHPHGDMAVYDALARMAQYFSLRYPLIDGQGNWGSVDGDSPAAMRYTESRLSKIAEEILTDIEKETVAWQPNYDGVRNEPKYLPAKLPNLLLNGTVGIAVGMATSIPPHNLLEIADALIYLNEHREATTEDLMKFVPGPDFPTGGVIYDKKAMKEAYSTGRGSITMRAVAEIEEFKNSHQIVITEIPYQVNKADLITKIAELTQEKRIEGIRDIRDESDRDGIRVVVELKNDSAPQKILNQLYEYTELQKNFYFNMLALAEGLQPRVMSLKEVLGYYLEHRKIVIRRRTEFDLRKAEERAHILMGLVKALDNIDKVISTIKKSKDRENAKTNLIKIFKLTTLQADAILEMKLSTLAALERRKVEDELKEKQKLIAELKLILKNPKKISDIINADLTELKKNFPSERKTRIIASGLKEFNEEDLIPQEDAVVILTQDGYIKRMAPNSFRAQRRGGKGLIGFDLKEEDMVHRFAAAQTHDNILFFTDRGKAFQTKVYEIPVATRTSKGKSIHNFLEIPTQEKVSTIVTYGAKDAKAYLVMATNHGLIKKTPIADFGNVRRTGILALKLKSDDLLKWARLSSGQSEVILATALGQAIRFKEKDVRVMGRGAAGVTAIRLRKGDRVAGLDIIEEEVKKDGRFLILMAKGFAKQTPLKEYKTQKRSGGGIKTAKVTDKTGEVIGAHIVATETEEILAFSSKGQALKTELKNIRLAGRATQGVKIMNLDAGDKLVGLICL</sequence>
<accession>A0A0G1WMR0</accession>
<dbReference type="Pfam" id="PF00521">
    <property type="entry name" value="DNA_topoisoIV"/>
    <property type="match status" value="1"/>
</dbReference>
<evidence type="ECO:0000256" key="1">
    <source>
        <dbReference type="ARBA" id="ARBA00000185"/>
    </source>
</evidence>
<dbReference type="InterPro" id="IPR006691">
    <property type="entry name" value="GyrA/parC_rep"/>
</dbReference>
<evidence type="ECO:0000256" key="7">
    <source>
        <dbReference type="ARBA" id="ARBA00023235"/>
    </source>
</evidence>
<evidence type="ECO:0000256" key="6">
    <source>
        <dbReference type="ARBA" id="ARBA00023125"/>
    </source>
</evidence>
<dbReference type="Proteomes" id="UP000034956">
    <property type="component" value="Unassembled WGS sequence"/>
</dbReference>
<keyword evidence="11" id="KW-0175">Coiled coil</keyword>
<dbReference type="SMART" id="SM00434">
    <property type="entry name" value="TOP4c"/>
    <property type="match status" value="1"/>
</dbReference>
<feature type="coiled-coil region" evidence="11">
    <location>
        <begin position="434"/>
        <end position="461"/>
    </location>
</feature>
<dbReference type="Pfam" id="PF03989">
    <property type="entry name" value="DNA_gyraseA_C"/>
    <property type="match status" value="6"/>
</dbReference>
<evidence type="ECO:0000259" key="12">
    <source>
        <dbReference type="PROSITE" id="PS52040"/>
    </source>
</evidence>
<comment type="catalytic activity">
    <reaction evidence="1 9 10">
        <text>ATP-dependent breakage, passage and rejoining of double-stranded DNA.</text>
        <dbReference type="EC" id="5.6.2.2"/>
    </reaction>
</comment>
<dbReference type="Gene3D" id="2.120.10.90">
    <property type="entry name" value="DNA gyrase/topoisomerase IV, subunit A, C-terminal"/>
    <property type="match status" value="1"/>
</dbReference>
<name>A0A0G1WMR0_9BACT</name>
<dbReference type="FunFam" id="2.120.10.90:FF:000005">
    <property type="entry name" value="DNA topoisomerase 4 subunit A"/>
    <property type="match status" value="1"/>
</dbReference>
<dbReference type="InterPro" id="IPR013757">
    <property type="entry name" value="Topo_IIA_A_a_sf"/>
</dbReference>
<evidence type="ECO:0000256" key="8">
    <source>
        <dbReference type="ARBA" id="ARBA00063644"/>
    </source>
</evidence>
<dbReference type="InterPro" id="IPR005743">
    <property type="entry name" value="GyrA"/>
</dbReference>
<dbReference type="PANTHER" id="PTHR43493">
    <property type="entry name" value="DNA GYRASE/TOPOISOMERASE SUBUNIT A"/>
    <property type="match status" value="1"/>
</dbReference>
<evidence type="ECO:0000256" key="2">
    <source>
        <dbReference type="ARBA" id="ARBA00008263"/>
    </source>
</evidence>
<dbReference type="PANTHER" id="PTHR43493:SF5">
    <property type="entry name" value="DNA GYRASE SUBUNIT A, CHLOROPLASTIC_MITOCHONDRIAL"/>
    <property type="match status" value="1"/>
</dbReference>
<dbReference type="FunFam" id="3.90.199.10:FF:000001">
    <property type="entry name" value="DNA gyrase subunit A"/>
    <property type="match status" value="1"/>
</dbReference>
<feature type="domain" description="Topo IIA-type catalytic" evidence="12">
    <location>
        <begin position="36"/>
        <end position="501"/>
    </location>
</feature>
<evidence type="ECO:0000313" key="13">
    <source>
        <dbReference type="EMBL" id="KKU91603.1"/>
    </source>
</evidence>
<evidence type="ECO:0000256" key="10">
    <source>
        <dbReference type="PROSITE-ProRule" id="PRU01384"/>
    </source>
</evidence>
<dbReference type="NCBIfam" id="NF004043">
    <property type="entry name" value="PRK05560.1"/>
    <property type="match status" value="1"/>
</dbReference>
<protein>
    <recommendedName>
        <fullName evidence="9">DNA gyrase subunit A</fullName>
        <ecNumber evidence="9">5.6.2.2</ecNumber>
    </recommendedName>
</protein>
<dbReference type="InterPro" id="IPR013758">
    <property type="entry name" value="Topo_IIA_A/C_ab"/>
</dbReference>
<dbReference type="InterPro" id="IPR050220">
    <property type="entry name" value="Type_II_DNA_Topoisomerases"/>
</dbReference>
<comment type="similarity">
    <text evidence="2 9">Belongs to the type II topoisomerase GyrA/ParC subunit family.</text>
</comment>
<comment type="subcellular location">
    <subcellularLocation>
        <location evidence="9">Cytoplasm</location>
    </subcellularLocation>
</comment>
<dbReference type="NCBIfam" id="TIGR01063">
    <property type="entry name" value="gyrA"/>
    <property type="match status" value="1"/>
</dbReference>
<dbReference type="GO" id="GO:0003677">
    <property type="term" value="F:DNA binding"/>
    <property type="evidence" value="ECO:0007669"/>
    <property type="project" value="UniProtKB-UniRule"/>
</dbReference>
<dbReference type="GO" id="GO:0005737">
    <property type="term" value="C:cytoplasm"/>
    <property type="evidence" value="ECO:0007669"/>
    <property type="project" value="UniProtKB-SubCell"/>
</dbReference>
<dbReference type="InterPro" id="IPR013760">
    <property type="entry name" value="Topo_IIA-like_dom_sf"/>
</dbReference>
<evidence type="ECO:0000256" key="11">
    <source>
        <dbReference type="SAM" id="Coils"/>
    </source>
</evidence>
<evidence type="ECO:0000256" key="5">
    <source>
        <dbReference type="ARBA" id="ARBA00023029"/>
    </source>
</evidence>
<feature type="short sequence motif" description="GyrA-box" evidence="9">
    <location>
        <begin position="528"/>
        <end position="534"/>
    </location>
</feature>
<dbReference type="PROSITE" id="PS52040">
    <property type="entry name" value="TOPO_IIA"/>
    <property type="match status" value="1"/>
</dbReference>
<dbReference type="NCBIfam" id="NF004044">
    <property type="entry name" value="PRK05561.1"/>
    <property type="match status" value="1"/>
</dbReference>
<proteinExistence type="inferred from homology"/>
<keyword evidence="4 9" id="KW-0067">ATP-binding</keyword>
<dbReference type="Gene3D" id="3.90.199.10">
    <property type="entry name" value="Topoisomerase II, domain 5"/>
    <property type="match status" value="1"/>
</dbReference>